<dbReference type="InterPro" id="IPR050728">
    <property type="entry name" value="Zinc_Metalloprotease_M4"/>
</dbReference>
<comment type="function">
    <text evidence="8">Extracellular zinc metalloprotease.</text>
</comment>
<feature type="domain" description="Peptidase M4" evidence="10">
    <location>
        <begin position="269"/>
        <end position="406"/>
    </location>
</feature>
<dbReference type="PRINTS" id="PR00730">
    <property type="entry name" value="THERMOLYSIN"/>
</dbReference>
<dbReference type="SUPFAM" id="SSF55486">
    <property type="entry name" value="Metalloproteases ('zincins'), catalytic domain"/>
    <property type="match status" value="1"/>
</dbReference>
<feature type="region of interest" description="Disordered" evidence="9">
    <location>
        <begin position="1"/>
        <end position="45"/>
    </location>
</feature>
<evidence type="ECO:0000256" key="7">
    <source>
        <dbReference type="ARBA" id="ARBA00023049"/>
    </source>
</evidence>
<feature type="domain" description="Peptidase M4 C-terminal" evidence="11">
    <location>
        <begin position="410"/>
        <end position="583"/>
    </location>
</feature>
<dbReference type="InterPro" id="IPR001570">
    <property type="entry name" value="Peptidase_M4_C_domain"/>
</dbReference>
<reference evidence="13" key="1">
    <citation type="submission" date="2022-12" db="EMBL/GenBank/DDBJ databases">
        <title>New Phytohabitans aurantiacus sp. RD004123 nov., an actinomycete isolated from soil.</title>
        <authorList>
            <person name="Triningsih D.W."/>
            <person name="Harunari E."/>
            <person name="Igarashi Y."/>
        </authorList>
    </citation>
    <scope>NUCLEOTIDE SEQUENCE</scope>
    <source>
        <strain evidence="13">RD004123</strain>
    </source>
</reference>
<feature type="domain" description="FTP" evidence="12">
    <location>
        <begin position="94"/>
        <end position="130"/>
    </location>
</feature>
<dbReference type="Gene3D" id="1.10.390.10">
    <property type="entry name" value="Neutral Protease Domain 2"/>
    <property type="match status" value="1"/>
</dbReference>
<feature type="compositionally biased region" description="Basic and acidic residues" evidence="9">
    <location>
        <begin position="477"/>
        <end position="486"/>
    </location>
</feature>
<dbReference type="Proteomes" id="UP001144280">
    <property type="component" value="Unassembled WGS sequence"/>
</dbReference>
<dbReference type="EC" id="3.4.24.-" evidence="8"/>
<comment type="subcellular location">
    <subcellularLocation>
        <location evidence="8">Secreted</location>
    </subcellularLocation>
</comment>
<evidence type="ECO:0000256" key="9">
    <source>
        <dbReference type="SAM" id="MobiDB-lite"/>
    </source>
</evidence>
<protein>
    <recommendedName>
        <fullName evidence="8">Neutral metalloproteinase</fullName>
        <ecNumber evidence="8">3.4.24.-</ecNumber>
    </recommendedName>
</protein>
<dbReference type="Gene3D" id="3.10.170.10">
    <property type="match status" value="1"/>
</dbReference>
<keyword evidence="3" id="KW-0479">Metal-binding</keyword>
<dbReference type="Pfam" id="PF02868">
    <property type="entry name" value="Peptidase_M4_C"/>
    <property type="match status" value="1"/>
</dbReference>
<keyword evidence="5 8" id="KW-0378">Hydrolase</keyword>
<keyword evidence="6 8" id="KW-0862">Zinc</keyword>
<evidence type="ECO:0000256" key="3">
    <source>
        <dbReference type="ARBA" id="ARBA00022723"/>
    </source>
</evidence>
<evidence type="ECO:0000259" key="11">
    <source>
        <dbReference type="Pfam" id="PF02868"/>
    </source>
</evidence>
<evidence type="ECO:0000259" key="10">
    <source>
        <dbReference type="Pfam" id="PF01447"/>
    </source>
</evidence>
<evidence type="ECO:0000313" key="14">
    <source>
        <dbReference type="Proteomes" id="UP001144280"/>
    </source>
</evidence>
<evidence type="ECO:0000256" key="2">
    <source>
        <dbReference type="ARBA" id="ARBA00022670"/>
    </source>
</evidence>
<gene>
    <name evidence="13" type="ORF">Pa4123_47180</name>
</gene>
<feature type="region of interest" description="Disordered" evidence="9">
    <location>
        <begin position="472"/>
        <end position="494"/>
    </location>
</feature>
<accession>A0ABQ5QZJ1</accession>
<proteinExistence type="inferred from homology"/>
<dbReference type="InterPro" id="IPR011096">
    <property type="entry name" value="FTP_domain"/>
</dbReference>
<evidence type="ECO:0000256" key="1">
    <source>
        <dbReference type="ARBA" id="ARBA00009388"/>
    </source>
</evidence>
<dbReference type="Pfam" id="PF07504">
    <property type="entry name" value="FTP"/>
    <property type="match status" value="1"/>
</dbReference>
<dbReference type="CDD" id="cd09597">
    <property type="entry name" value="M4_TLP"/>
    <property type="match status" value="1"/>
</dbReference>
<evidence type="ECO:0000256" key="8">
    <source>
        <dbReference type="RuleBase" id="RU366073"/>
    </source>
</evidence>
<dbReference type="EMBL" id="BSDI01000023">
    <property type="protein sequence ID" value="GLH99442.1"/>
    <property type="molecule type" value="Genomic_DNA"/>
</dbReference>
<evidence type="ECO:0000259" key="12">
    <source>
        <dbReference type="Pfam" id="PF07504"/>
    </source>
</evidence>
<comment type="caution">
    <text evidence="13">The sequence shown here is derived from an EMBL/GenBank/DDBJ whole genome shotgun (WGS) entry which is preliminary data.</text>
</comment>
<organism evidence="13 14">
    <name type="scientific">Phytohabitans aurantiacus</name>
    <dbReference type="NCBI Taxonomy" id="3016789"/>
    <lineage>
        <taxon>Bacteria</taxon>
        <taxon>Bacillati</taxon>
        <taxon>Actinomycetota</taxon>
        <taxon>Actinomycetes</taxon>
        <taxon>Micromonosporales</taxon>
        <taxon>Micromonosporaceae</taxon>
    </lineage>
</organism>
<sequence>MATLETFRYHVADDPEAGTAARAPGSFAAESTDSADSVESAGPSFTSDEAAARYYLDELLQRDDRPAMRAVVEPERPERVPGLVVENERDLRPLGTHQVRFTQTHRHIPVFGAAAVVELTSDRELVSVTAELDEVTGVDAVESLSRADALERVGKYTNTALPPETGVGGRLMFYKDEYEGSWHLAWFFPALPTEPPSADTDTDAGMGASDGHGLGRRPVPPSYNFLVDAHSGEILFAYSATPTILPTPARCTGVDENEDRQTFLGRLVSAGGTSVLLDDPLRSVRTYDLKFTDIDTNPPVPNSPVGASTSDYGTTNRAAVSAHLNAGRVQDFYKSVLQRDGIDDKGMALISLVNTTAASMETPPALLNAFWWQGRMWYGQIMRNGRLVSLSRYLDIIAHELTHGVIDTTSDLVYATQSGALNESFADIFGVIISNWYTAPDRADVRTWSWDIGPGLRPDGRPLRDFADPTKLGHPAHMRDFKRLRPGEQPNSRNDNGWVHFNSNIHNKAVHHLLTMTSDGSTMFTVEDVAILMYLGMTRLTPLATFAAALAAVVDVARTYFGGDPQRDAKIAAIRQAYQLVGIA</sequence>
<feature type="compositionally biased region" description="Polar residues" evidence="9">
    <location>
        <begin position="29"/>
        <end position="45"/>
    </location>
</feature>
<keyword evidence="7 8" id="KW-0482">Metalloprotease</keyword>
<evidence type="ECO:0000256" key="4">
    <source>
        <dbReference type="ARBA" id="ARBA00022729"/>
    </source>
</evidence>
<evidence type="ECO:0000256" key="6">
    <source>
        <dbReference type="ARBA" id="ARBA00022833"/>
    </source>
</evidence>
<dbReference type="InterPro" id="IPR013856">
    <property type="entry name" value="Peptidase_M4_domain"/>
</dbReference>
<keyword evidence="2 8" id="KW-0645">Protease</keyword>
<dbReference type="PANTHER" id="PTHR33794:SF1">
    <property type="entry name" value="BACILLOLYSIN"/>
    <property type="match status" value="1"/>
</dbReference>
<evidence type="ECO:0000313" key="13">
    <source>
        <dbReference type="EMBL" id="GLH99442.1"/>
    </source>
</evidence>
<keyword evidence="8" id="KW-0964">Secreted</keyword>
<keyword evidence="14" id="KW-1185">Reference proteome</keyword>
<name>A0ABQ5QZJ1_9ACTN</name>
<dbReference type="InterPro" id="IPR023612">
    <property type="entry name" value="Peptidase_M4"/>
</dbReference>
<evidence type="ECO:0000256" key="5">
    <source>
        <dbReference type="ARBA" id="ARBA00022801"/>
    </source>
</evidence>
<dbReference type="Pfam" id="PF01447">
    <property type="entry name" value="Peptidase_M4"/>
    <property type="match status" value="1"/>
</dbReference>
<comment type="cofactor">
    <cofactor evidence="8">
        <name>Zn(2+)</name>
        <dbReference type="ChEBI" id="CHEBI:29105"/>
    </cofactor>
</comment>
<comment type="similarity">
    <text evidence="1 8">Belongs to the peptidase M4 family.</text>
</comment>
<dbReference type="RefSeq" id="WP_281899096.1">
    <property type="nucleotide sequence ID" value="NZ_BSDI01000023.1"/>
</dbReference>
<dbReference type="InterPro" id="IPR027268">
    <property type="entry name" value="Peptidase_M4/M1_CTD_sf"/>
</dbReference>
<keyword evidence="4" id="KW-0732">Signal</keyword>
<dbReference type="PANTHER" id="PTHR33794">
    <property type="entry name" value="BACILLOLYSIN"/>
    <property type="match status" value="1"/>
</dbReference>